<evidence type="ECO:0000259" key="2">
    <source>
        <dbReference type="Pfam" id="PF14008"/>
    </source>
</evidence>
<name>A0AAW0M646_QUESU</name>
<gene>
    <name evidence="3" type="primary">PAP18_0</name>
    <name evidence="3" type="ORF">CFP56_009554</name>
</gene>
<evidence type="ECO:0000313" key="4">
    <source>
        <dbReference type="Proteomes" id="UP000237347"/>
    </source>
</evidence>
<dbReference type="PANTHER" id="PTHR22953:SF153">
    <property type="entry name" value="PURPLE ACID PHOSPHATASE"/>
    <property type="match status" value="1"/>
</dbReference>
<feature type="domain" description="Purple acid phosphatase C-terminal" evidence="2">
    <location>
        <begin position="45"/>
        <end position="86"/>
    </location>
</feature>
<comment type="caution">
    <text evidence="3">The sequence shown here is derived from an EMBL/GenBank/DDBJ whole genome shotgun (WGS) entry which is preliminary data.</text>
</comment>
<dbReference type="InterPro" id="IPR029052">
    <property type="entry name" value="Metallo-depent_PP-like"/>
</dbReference>
<dbReference type="AlphaFoldDB" id="A0AAW0M646"/>
<dbReference type="InterPro" id="IPR025733">
    <property type="entry name" value="PAPs_C"/>
</dbReference>
<dbReference type="GO" id="GO:0003993">
    <property type="term" value="F:acid phosphatase activity"/>
    <property type="evidence" value="ECO:0007669"/>
    <property type="project" value="InterPro"/>
</dbReference>
<dbReference type="Gene3D" id="3.60.21.10">
    <property type="match status" value="1"/>
</dbReference>
<dbReference type="Pfam" id="PF14008">
    <property type="entry name" value="Metallophos_C"/>
    <property type="match status" value="1"/>
</dbReference>
<dbReference type="PANTHER" id="PTHR22953">
    <property type="entry name" value="ACID PHOSPHATASE RELATED"/>
    <property type="match status" value="1"/>
</dbReference>
<evidence type="ECO:0000256" key="1">
    <source>
        <dbReference type="ARBA" id="ARBA00022729"/>
    </source>
</evidence>
<dbReference type="Proteomes" id="UP000237347">
    <property type="component" value="Unassembled WGS sequence"/>
</dbReference>
<dbReference type="InterPro" id="IPR039331">
    <property type="entry name" value="PAPs-like"/>
</dbReference>
<protein>
    <submittedName>
        <fullName evidence="3">Purple acid phosphatase 18</fullName>
    </submittedName>
</protein>
<proteinExistence type="predicted"/>
<organism evidence="3 4">
    <name type="scientific">Quercus suber</name>
    <name type="common">Cork oak</name>
    <dbReference type="NCBI Taxonomy" id="58331"/>
    <lineage>
        <taxon>Eukaryota</taxon>
        <taxon>Viridiplantae</taxon>
        <taxon>Streptophyta</taxon>
        <taxon>Embryophyta</taxon>
        <taxon>Tracheophyta</taxon>
        <taxon>Spermatophyta</taxon>
        <taxon>Magnoliopsida</taxon>
        <taxon>eudicotyledons</taxon>
        <taxon>Gunneridae</taxon>
        <taxon>Pentapetalae</taxon>
        <taxon>rosids</taxon>
        <taxon>fabids</taxon>
        <taxon>Fagales</taxon>
        <taxon>Fagaceae</taxon>
        <taxon>Quercus</taxon>
    </lineage>
</organism>
<keyword evidence="4" id="KW-1185">Reference proteome</keyword>
<evidence type="ECO:0000313" key="3">
    <source>
        <dbReference type="EMBL" id="KAK7858954.1"/>
    </source>
</evidence>
<sequence length="107" mass="12275">MGTRTIVLQFISTLGMVEIVKVLPPPTKILYSSIYFIFINVLRYQDPKPSISVFRQASFGHGELDMVNASYATHALWTWHRNQDDQPIVSDSIWLRSHSSNPVCTFF</sequence>
<dbReference type="EMBL" id="PKMF04000016">
    <property type="protein sequence ID" value="KAK7858954.1"/>
    <property type="molecule type" value="Genomic_DNA"/>
</dbReference>
<accession>A0AAW0M646</accession>
<reference evidence="3 4" key="1">
    <citation type="journal article" date="2018" name="Sci. Data">
        <title>The draft genome sequence of cork oak.</title>
        <authorList>
            <person name="Ramos A.M."/>
            <person name="Usie A."/>
            <person name="Barbosa P."/>
            <person name="Barros P.M."/>
            <person name="Capote T."/>
            <person name="Chaves I."/>
            <person name="Simoes F."/>
            <person name="Abreu I."/>
            <person name="Carrasquinho I."/>
            <person name="Faro C."/>
            <person name="Guimaraes J.B."/>
            <person name="Mendonca D."/>
            <person name="Nobrega F."/>
            <person name="Rodrigues L."/>
            <person name="Saibo N.J.M."/>
            <person name="Varela M.C."/>
            <person name="Egas C."/>
            <person name="Matos J."/>
            <person name="Miguel C.M."/>
            <person name="Oliveira M.M."/>
            <person name="Ricardo C.P."/>
            <person name="Goncalves S."/>
        </authorList>
    </citation>
    <scope>NUCLEOTIDE SEQUENCE [LARGE SCALE GENOMIC DNA]</scope>
    <source>
        <strain evidence="4">cv. HL8</strain>
    </source>
</reference>
<keyword evidence="1" id="KW-0732">Signal</keyword>